<reference evidence="7 8" key="1">
    <citation type="submission" date="2016-03" db="EMBL/GenBank/DDBJ databases">
        <title>Comparative genomics of Pseudogymnoascus destructans, the fungus causing white-nose syndrome of bats.</title>
        <authorList>
            <person name="Palmer J.M."/>
            <person name="Drees K.P."/>
            <person name="Foster J.T."/>
            <person name="Lindner D.L."/>
        </authorList>
    </citation>
    <scope>NUCLEOTIDE SEQUENCE [LARGE SCALE GENOMIC DNA]</scope>
    <source>
        <strain evidence="7 8">UAMH 10579</strain>
    </source>
</reference>
<feature type="region of interest" description="Disordered" evidence="5">
    <location>
        <begin position="1139"/>
        <end position="1177"/>
    </location>
</feature>
<dbReference type="GO" id="GO:0046486">
    <property type="term" value="P:glycerolipid metabolic process"/>
    <property type="evidence" value="ECO:0007669"/>
    <property type="project" value="UniProtKB-ARBA"/>
</dbReference>
<dbReference type="GeneID" id="28841471"/>
<dbReference type="GO" id="GO:0016020">
    <property type="term" value="C:membrane"/>
    <property type="evidence" value="ECO:0007669"/>
    <property type="project" value="TreeGrafter"/>
</dbReference>
<reference evidence="8" key="2">
    <citation type="journal article" date="2018" name="Nat. Commun.">
        <title>Extreme sensitivity to ultraviolet light in the fungal pathogen causing white-nose syndrome of bats.</title>
        <authorList>
            <person name="Palmer J.M."/>
            <person name="Drees K.P."/>
            <person name="Foster J.T."/>
            <person name="Lindner D.L."/>
        </authorList>
    </citation>
    <scope>NUCLEOTIDE SEQUENCE [LARGE SCALE GENOMIC DNA]</scope>
    <source>
        <strain evidence="8">UAMH 10579</strain>
    </source>
</reference>
<feature type="short sequence motif" description="DGA/G" evidence="4">
    <location>
        <begin position="213"/>
        <end position="215"/>
    </location>
</feature>
<dbReference type="GO" id="GO:0043531">
    <property type="term" value="F:ADP binding"/>
    <property type="evidence" value="ECO:0007669"/>
    <property type="project" value="InterPro"/>
</dbReference>
<dbReference type="GO" id="GO:0016042">
    <property type="term" value="P:lipid catabolic process"/>
    <property type="evidence" value="ECO:0007669"/>
    <property type="project" value="UniProtKB-UniRule"/>
</dbReference>
<dbReference type="STRING" id="342668.A0A1B8GCR6"/>
<dbReference type="Gene3D" id="3.40.50.300">
    <property type="entry name" value="P-loop containing nucleotide triphosphate hydrolases"/>
    <property type="match status" value="1"/>
</dbReference>
<evidence type="ECO:0000256" key="1">
    <source>
        <dbReference type="ARBA" id="ARBA00022801"/>
    </source>
</evidence>
<evidence type="ECO:0000256" key="5">
    <source>
        <dbReference type="SAM" id="MobiDB-lite"/>
    </source>
</evidence>
<dbReference type="SUPFAM" id="SSF52540">
    <property type="entry name" value="P-loop containing nucleoside triphosphate hydrolases"/>
    <property type="match status" value="1"/>
</dbReference>
<name>A0A1B8GCR6_9PEZI</name>
<evidence type="ECO:0000313" key="8">
    <source>
        <dbReference type="Proteomes" id="UP000091956"/>
    </source>
</evidence>
<dbReference type="PANTHER" id="PTHR24185:SF1">
    <property type="entry name" value="CALCIUM-INDEPENDENT PHOSPHOLIPASE A2-GAMMA"/>
    <property type="match status" value="1"/>
</dbReference>
<dbReference type="CDD" id="cd07216">
    <property type="entry name" value="Pat17_PNPLA8_PNPLA9_like3"/>
    <property type="match status" value="1"/>
</dbReference>
<dbReference type="SUPFAM" id="SSF52151">
    <property type="entry name" value="FabD/lysophospholipase-like"/>
    <property type="match status" value="1"/>
</dbReference>
<dbReference type="InterPro" id="IPR002182">
    <property type="entry name" value="NB-ARC"/>
</dbReference>
<gene>
    <name evidence="7" type="ORF">VE01_08085</name>
</gene>
<dbReference type="Gene3D" id="3.40.1090.10">
    <property type="entry name" value="Cytosolic phospholipase A2 catalytic domain"/>
    <property type="match status" value="1"/>
</dbReference>
<dbReference type="RefSeq" id="XP_059319431.1">
    <property type="nucleotide sequence ID" value="XM_059463935.1"/>
</dbReference>
<dbReference type="AlphaFoldDB" id="A0A1B8GCR6"/>
<dbReference type="SMART" id="SM00028">
    <property type="entry name" value="TPR"/>
    <property type="match status" value="7"/>
</dbReference>
<keyword evidence="2 4" id="KW-0442">Lipid degradation</keyword>
<dbReference type="GO" id="GO:0019369">
    <property type="term" value="P:arachidonate metabolic process"/>
    <property type="evidence" value="ECO:0007669"/>
    <property type="project" value="TreeGrafter"/>
</dbReference>
<sequence>MQQVMSTKHAREPNPVDTTGLCLLSLDGGGVRGLSTLYILKSIMDRLNHERKKTANLPPVKPCELFDLIGGTSTGGLIAIMLGRLEMDVDECITAYSNLAAAIFSEKISQVPVNIKGKIKPRFDSAKLESAIRKAVAQSGVSETDLFNDGTERGCRTFVCTADRDTKDIVRLRSYSLIDEPNIHATICQAALATSAATTFFDPVSIGDRAFADGGLGANNPVDEVEGEASNIWCSETGDLKPLVKCFISIGTGNPGKTAFEDGIFKFLGQTVVDIATETENTEKKFIARWAKHFDESRYFRFNVDQGLQTIGLDEYKKKGAIESATGGYLTHTAQKFQVRDCIQNMKLKQIKTDPSFAALISKYTIRQHSGSGATIFGNVHWIVPRPVNDLFTGRIELLDRMKKALSTINTPPTDKRKIFVITGLGGQGKSEICLQVANLMRKEFWGIFWVNVDMLSTATDGFITIAETLGSAVKDVPSALRALAKAERNWLLILDNADTPDFDYQVYLPSGTHGAIIITSRNSECSQYNTVGAEVIKALKDQDSQELLFKAANLPQDSWSLYASQATEILHLLGSHTLALIQAGAYIARGHCKLHEYPNEYRRQRKRLLEFRPKQARSTYGDVYATFEASAYVLKQSKSEAASDALQLLGILSMLDSSILPLQLFQNTWEGCRKVLHTNRIEECGIDVTTSHVLQLPAFVMADDDEWDSYRLTKARDLLASLSLVTQHNLDGSPGLSMHPLIHAWAKDRQDLEKQGITWISTGCVLALSRFNTQWRTQERRLLPHVQTFVDIRNNREVSLGSEPIVVPILLECGWILLDMRQDSKLDGLLKDIFVQLGKKPDELSKEFLPLYNIQARSLVNLGHYKKAVKLLEQMVEVEEATLAKDDPDRLASQHVLAEAYQANGQVKEAVKLLQQVVKIRKATLAENHLDRLASQRALAIAYQANGQVKEAVKLLQQVVDIGEATLAKDDPDRLASQHTLAIAYQANGQVKEAIKLLKQVVKIEEATLAEDHPDRLASQHALAGAYQANGQVKEAAKLLQQVVEIGEATLAKDHPNQLASQQALAVAYQSNGQVKEAVKLLQQVVEIGEATLAKDHPNQLDSQQALAIAYQSNGQVKEAVKLLQQVVKIRKATLAKDHPSRLKSQHALAIASRQRTGERGSRARARGRDQRGYSS</sequence>
<keyword evidence="3 4" id="KW-0443">Lipid metabolism</keyword>
<evidence type="ECO:0000259" key="6">
    <source>
        <dbReference type="PROSITE" id="PS51635"/>
    </source>
</evidence>
<feature type="domain" description="PNPLA" evidence="6">
    <location>
        <begin position="24"/>
        <end position="226"/>
    </location>
</feature>
<dbReference type="SUPFAM" id="SSF48452">
    <property type="entry name" value="TPR-like"/>
    <property type="match status" value="2"/>
</dbReference>
<dbReference type="PROSITE" id="PS51635">
    <property type="entry name" value="PNPLA"/>
    <property type="match status" value="1"/>
</dbReference>
<feature type="compositionally biased region" description="Basic and acidic residues" evidence="5">
    <location>
        <begin position="1157"/>
        <end position="1177"/>
    </location>
</feature>
<evidence type="ECO:0000313" key="7">
    <source>
        <dbReference type="EMBL" id="OBT93612.2"/>
    </source>
</evidence>
<evidence type="ECO:0000256" key="2">
    <source>
        <dbReference type="ARBA" id="ARBA00022963"/>
    </source>
</evidence>
<dbReference type="Gene3D" id="1.25.40.10">
    <property type="entry name" value="Tetratricopeptide repeat domain"/>
    <property type="match status" value="2"/>
</dbReference>
<feature type="active site" description="Proton acceptor" evidence="4">
    <location>
        <position position="213"/>
    </location>
</feature>
<dbReference type="InterPro" id="IPR016035">
    <property type="entry name" value="Acyl_Trfase/lysoPLipase"/>
</dbReference>
<dbReference type="Pfam" id="PF00931">
    <property type="entry name" value="NB-ARC"/>
    <property type="match status" value="1"/>
</dbReference>
<dbReference type="Pfam" id="PF13424">
    <property type="entry name" value="TPR_12"/>
    <property type="match status" value="3"/>
</dbReference>
<evidence type="ECO:0000256" key="3">
    <source>
        <dbReference type="ARBA" id="ARBA00023098"/>
    </source>
</evidence>
<keyword evidence="1 4" id="KW-0378">Hydrolase</keyword>
<dbReference type="InterPro" id="IPR011990">
    <property type="entry name" value="TPR-like_helical_dom_sf"/>
</dbReference>
<accession>A0A1B8GCR6</accession>
<feature type="short sequence motif" description="GXSXG" evidence="4">
    <location>
        <begin position="71"/>
        <end position="75"/>
    </location>
</feature>
<dbReference type="InterPro" id="IPR027417">
    <property type="entry name" value="P-loop_NTPase"/>
</dbReference>
<proteinExistence type="predicted"/>
<feature type="active site" description="Nucleophile" evidence="4">
    <location>
        <position position="73"/>
    </location>
</feature>
<keyword evidence="8" id="KW-1185">Reference proteome</keyword>
<evidence type="ECO:0000256" key="4">
    <source>
        <dbReference type="PROSITE-ProRule" id="PRU01161"/>
    </source>
</evidence>
<dbReference type="EMBL" id="KV460251">
    <property type="protein sequence ID" value="OBT93612.2"/>
    <property type="molecule type" value="Genomic_DNA"/>
</dbReference>
<protein>
    <recommendedName>
        <fullName evidence="6">PNPLA domain-containing protein</fullName>
    </recommendedName>
</protein>
<dbReference type="Proteomes" id="UP000091956">
    <property type="component" value="Unassembled WGS sequence"/>
</dbReference>
<feature type="short sequence motif" description="GXGXXG" evidence="4">
    <location>
        <begin position="28"/>
        <end position="33"/>
    </location>
</feature>
<dbReference type="PANTHER" id="PTHR24185">
    <property type="entry name" value="CALCIUM-INDEPENDENT PHOSPHOLIPASE A2-GAMMA"/>
    <property type="match status" value="1"/>
</dbReference>
<dbReference type="GO" id="GO:0047499">
    <property type="term" value="F:calcium-independent phospholipase A2 activity"/>
    <property type="evidence" value="ECO:0007669"/>
    <property type="project" value="TreeGrafter"/>
</dbReference>
<dbReference type="InterPro" id="IPR002641">
    <property type="entry name" value="PNPLA_dom"/>
</dbReference>
<dbReference type="InterPro" id="IPR019734">
    <property type="entry name" value="TPR_rpt"/>
</dbReference>
<organism evidence="7 8">
    <name type="scientific">Pseudogymnoascus verrucosus</name>
    <dbReference type="NCBI Taxonomy" id="342668"/>
    <lineage>
        <taxon>Eukaryota</taxon>
        <taxon>Fungi</taxon>
        <taxon>Dikarya</taxon>
        <taxon>Ascomycota</taxon>
        <taxon>Pezizomycotina</taxon>
        <taxon>Leotiomycetes</taxon>
        <taxon>Thelebolales</taxon>
        <taxon>Thelebolaceae</taxon>
        <taxon>Pseudogymnoascus</taxon>
    </lineage>
</organism>
<dbReference type="Pfam" id="PF01734">
    <property type="entry name" value="Patatin"/>
    <property type="match status" value="1"/>
</dbReference>